<feature type="region of interest" description="Disordered" evidence="1">
    <location>
        <begin position="95"/>
        <end position="261"/>
    </location>
</feature>
<evidence type="ECO:0000313" key="3">
    <source>
        <dbReference type="Proteomes" id="UP000729402"/>
    </source>
</evidence>
<dbReference type="EMBL" id="JAAALK010000283">
    <property type="protein sequence ID" value="KAG8073991.1"/>
    <property type="molecule type" value="Genomic_DNA"/>
</dbReference>
<evidence type="ECO:0000313" key="2">
    <source>
        <dbReference type="EMBL" id="KAG8073991.1"/>
    </source>
</evidence>
<gene>
    <name evidence="2" type="ORF">GUJ93_ZPchr0006g45770</name>
</gene>
<feature type="compositionally biased region" description="Basic and acidic residues" evidence="1">
    <location>
        <begin position="109"/>
        <end position="118"/>
    </location>
</feature>
<sequence>MASYGGDDDAGGHRSRPSQHRPSGGVGGGELASSAKLVAEAAKSVFQDHSLEKVDKGRVAGAAADLLHAASQYGKLEGKPAGSYLEKAEGYLHQYGRKEGAGGSGGKQHQGEDGEGKYQKKPGGHGAGRYEEEDEYKKKPSGGRYEEEDEYRKKPTSGGGGGYGGGRYEEEDEYRKKPSGGGHGGGRYDDEYKKPGGGHGGGRYEEEAEYGKPSGGYGYGASSGGGHGGGRYGKEEEEEKKKKHGGRHESGKDESEGGIGDYLKLAQGFMKKQGGEGGSGGGGGGGGMGDYMKLAEGFLKKR</sequence>
<reference evidence="2" key="2">
    <citation type="submission" date="2021-02" db="EMBL/GenBank/DDBJ databases">
        <authorList>
            <person name="Kimball J.A."/>
            <person name="Haas M.W."/>
            <person name="Macchietto M."/>
            <person name="Kono T."/>
            <person name="Duquette J."/>
            <person name="Shao M."/>
        </authorList>
    </citation>
    <scope>NUCLEOTIDE SEQUENCE</scope>
    <source>
        <tissue evidence="2">Fresh leaf tissue</tissue>
    </source>
</reference>
<name>A0A8J5SDX2_ZIZPA</name>
<dbReference type="PANTHER" id="PTHR35098">
    <property type="entry name" value="EXPRESSED PROTEIN"/>
    <property type="match status" value="1"/>
</dbReference>
<organism evidence="2 3">
    <name type="scientific">Zizania palustris</name>
    <name type="common">Northern wild rice</name>
    <dbReference type="NCBI Taxonomy" id="103762"/>
    <lineage>
        <taxon>Eukaryota</taxon>
        <taxon>Viridiplantae</taxon>
        <taxon>Streptophyta</taxon>
        <taxon>Embryophyta</taxon>
        <taxon>Tracheophyta</taxon>
        <taxon>Spermatophyta</taxon>
        <taxon>Magnoliopsida</taxon>
        <taxon>Liliopsida</taxon>
        <taxon>Poales</taxon>
        <taxon>Poaceae</taxon>
        <taxon>BOP clade</taxon>
        <taxon>Oryzoideae</taxon>
        <taxon>Oryzeae</taxon>
        <taxon>Zizaniinae</taxon>
        <taxon>Zizania</taxon>
    </lineage>
</organism>
<evidence type="ECO:0000256" key="1">
    <source>
        <dbReference type="SAM" id="MobiDB-lite"/>
    </source>
</evidence>
<accession>A0A8J5SDX2</accession>
<dbReference type="PANTHER" id="PTHR35098:SF10">
    <property type="entry name" value="NODULIN-RELATED PROTEIN 1"/>
    <property type="match status" value="1"/>
</dbReference>
<dbReference type="Proteomes" id="UP000729402">
    <property type="component" value="Unassembled WGS sequence"/>
</dbReference>
<comment type="caution">
    <text evidence="2">The sequence shown here is derived from an EMBL/GenBank/DDBJ whole genome shotgun (WGS) entry which is preliminary data.</text>
</comment>
<reference evidence="2" key="1">
    <citation type="journal article" date="2021" name="bioRxiv">
        <title>Whole Genome Assembly and Annotation of Northern Wild Rice, Zizania palustris L., Supports a Whole Genome Duplication in the Zizania Genus.</title>
        <authorList>
            <person name="Haas M."/>
            <person name="Kono T."/>
            <person name="Macchietto M."/>
            <person name="Millas R."/>
            <person name="McGilp L."/>
            <person name="Shao M."/>
            <person name="Duquette J."/>
            <person name="Hirsch C.N."/>
            <person name="Kimball J."/>
        </authorList>
    </citation>
    <scope>NUCLEOTIDE SEQUENCE</scope>
    <source>
        <tissue evidence="2">Fresh leaf tissue</tissue>
    </source>
</reference>
<dbReference type="OrthoDB" id="695806at2759"/>
<keyword evidence="3" id="KW-1185">Reference proteome</keyword>
<dbReference type="AlphaFoldDB" id="A0A8J5SDX2"/>
<protein>
    <submittedName>
        <fullName evidence="2">Uncharacterized protein</fullName>
    </submittedName>
</protein>
<dbReference type="GO" id="GO:0010115">
    <property type="term" value="P:regulation of abscisic acid biosynthetic process"/>
    <property type="evidence" value="ECO:0007669"/>
    <property type="project" value="InterPro"/>
</dbReference>
<feature type="compositionally biased region" description="Gly residues" evidence="1">
    <location>
        <begin position="213"/>
        <end position="231"/>
    </location>
</feature>
<feature type="region of interest" description="Disordered" evidence="1">
    <location>
        <begin position="1"/>
        <end position="32"/>
    </location>
</feature>
<dbReference type="GO" id="GO:0009408">
    <property type="term" value="P:response to heat"/>
    <property type="evidence" value="ECO:0007669"/>
    <property type="project" value="InterPro"/>
</dbReference>
<proteinExistence type="predicted"/>
<feature type="compositionally biased region" description="Gly residues" evidence="1">
    <location>
        <begin position="157"/>
        <end position="166"/>
    </location>
</feature>
<dbReference type="InterPro" id="IPR040294">
    <property type="entry name" value="Nodulin-rel_1/2"/>
</dbReference>